<evidence type="ECO:0000313" key="9">
    <source>
        <dbReference type="Proteomes" id="UP001438707"/>
    </source>
</evidence>
<dbReference type="PANTHER" id="PTHR42650:SF1">
    <property type="entry name" value="GUIDED ENTRY OF TAIL-ANCHORED PROTEINS FACTOR 1"/>
    <property type="match status" value="1"/>
</dbReference>
<keyword evidence="3 7" id="KW-0812">Transmembrane</keyword>
<gene>
    <name evidence="8" type="ORF">WJX74_007144</name>
</gene>
<dbReference type="Proteomes" id="UP001438707">
    <property type="component" value="Unassembled WGS sequence"/>
</dbReference>
<evidence type="ECO:0000256" key="6">
    <source>
        <dbReference type="ARBA" id="ARBA00023136"/>
    </source>
</evidence>
<keyword evidence="4" id="KW-0256">Endoplasmic reticulum</keyword>
<protein>
    <submittedName>
        <fullName evidence="8">Uncharacterized protein</fullName>
    </submittedName>
</protein>
<reference evidence="8 9" key="1">
    <citation type="journal article" date="2024" name="Nat. Commun.">
        <title>Phylogenomics reveals the evolutionary origins of lichenization in chlorophyte algae.</title>
        <authorList>
            <person name="Puginier C."/>
            <person name="Libourel C."/>
            <person name="Otte J."/>
            <person name="Skaloud P."/>
            <person name="Haon M."/>
            <person name="Grisel S."/>
            <person name="Petersen M."/>
            <person name="Berrin J.G."/>
            <person name="Delaux P.M."/>
            <person name="Dal Grande F."/>
            <person name="Keller J."/>
        </authorList>
    </citation>
    <scope>NUCLEOTIDE SEQUENCE [LARGE SCALE GENOMIC DNA]</scope>
    <source>
        <strain evidence="8 9">SAG 2145</strain>
    </source>
</reference>
<name>A0AAW1SEB0_9CHLO</name>
<comment type="subcellular location">
    <subcellularLocation>
        <location evidence="1">Endoplasmic reticulum membrane</location>
    </subcellularLocation>
</comment>
<comment type="caution">
    <text evidence="8">The sequence shown here is derived from an EMBL/GenBank/DDBJ whole genome shotgun (WGS) entry which is preliminary data.</text>
</comment>
<evidence type="ECO:0000256" key="1">
    <source>
        <dbReference type="ARBA" id="ARBA00004586"/>
    </source>
</evidence>
<dbReference type="EMBL" id="JALJOS010000001">
    <property type="protein sequence ID" value="KAK9844815.1"/>
    <property type="molecule type" value="Genomic_DNA"/>
</dbReference>
<evidence type="ECO:0000256" key="5">
    <source>
        <dbReference type="ARBA" id="ARBA00022989"/>
    </source>
</evidence>
<dbReference type="GO" id="GO:0005789">
    <property type="term" value="C:endoplasmic reticulum membrane"/>
    <property type="evidence" value="ECO:0007669"/>
    <property type="project" value="UniProtKB-SubCell"/>
</dbReference>
<dbReference type="AlphaFoldDB" id="A0AAW1SEB0"/>
<dbReference type="PANTHER" id="PTHR42650">
    <property type="entry name" value="TAIL-ANCHORED PROTEIN INSERTION RECEPTOR WRB"/>
    <property type="match status" value="1"/>
</dbReference>
<proteinExistence type="inferred from homology"/>
<evidence type="ECO:0000256" key="3">
    <source>
        <dbReference type="ARBA" id="ARBA00022692"/>
    </source>
</evidence>
<keyword evidence="9" id="KW-1185">Reference proteome</keyword>
<dbReference type="GO" id="GO:0043495">
    <property type="term" value="F:protein-membrane adaptor activity"/>
    <property type="evidence" value="ECO:0007669"/>
    <property type="project" value="TreeGrafter"/>
</dbReference>
<dbReference type="InterPro" id="IPR028945">
    <property type="entry name" value="Get1"/>
</dbReference>
<evidence type="ECO:0000256" key="2">
    <source>
        <dbReference type="ARBA" id="ARBA00010799"/>
    </source>
</evidence>
<dbReference type="Pfam" id="PF04420">
    <property type="entry name" value="CHD5"/>
    <property type="match status" value="1"/>
</dbReference>
<dbReference type="GO" id="GO:0043529">
    <property type="term" value="C:GET complex"/>
    <property type="evidence" value="ECO:0007669"/>
    <property type="project" value="TreeGrafter"/>
</dbReference>
<evidence type="ECO:0000256" key="4">
    <source>
        <dbReference type="ARBA" id="ARBA00022824"/>
    </source>
</evidence>
<accession>A0AAW1SEB0</accession>
<keyword evidence="5 7" id="KW-1133">Transmembrane helix</keyword>
<keyword evidence="6 7" id="KW-0472">Membrane</keyword>
<feature type="transmembrane region" description="Helical" evidence="7">
    <location>
        <begin position="6"/>
        <end position="23"/>
    </location>
</feature>
<organism evidence="8 9">
    <name type="scientific">Apatococcus lobatus</name>
    <dbReference type="NCBI Taxonomy" id="904363"/>
    <lineage>
        <taxon>Eukaryota</taxon>
        <taxon>Viridiplantae</taxon>
        <taxon>Chlorophyta</taxon>
        <taxon>core chlorophytes</taxon>
        <taxon>Trebouxiophyceae</taxon>
        <taxon>Chlorellales</taxon>
        <taxon>Chlorellaceae</taxon>
        <taxon>Apatococcus</taxon>
    </lineage>
</organism>
<feature type="transmembrane region" description="Helical" evidence="7">
    <location>
        <begin position="89"/>
        <end position="107"/>
    </location>
</feature>
<evidence type="ECO:0000313" key="8">
    <source>
        <dbReference type="EMBL" id="KAK9844815.1"/>
    </source>
</evidence>
<feature type="transmembrane region" description="Helical" evidence="7">
    <location>
        <begin position="127"/>
        <end position="148"/>
    </location>
</feature>
<sequence length="165" mass="17956">MQGRDAWAGFVLCLLLDFAQVFFTDRTVSRQKVQQGKLLKQAARLKAQASKLNTPDTFASCAKLQRQAAACEKEANTISNKQGSVETSWLARGSLAFRILAAIVIIYRLSGRPAATLPPDLLWPLNAYFAFPDWSLMGIGGITAFSWLSLCSRGTSAIAWAVLGS</sequence>
<evidence type="ECO:0000256" key="7">
    <source>
        <dbReference type="SAM" id="Phobius"/>
    </source>
</evidence>
<comment type="similarity">
    <text evidence="2">Belongs to the WRB/GET1 family.</text>
</comment>
<dbReference type="GO" id="GO:0071816">
    <property type="term" value="P:tail-anchored membrane protein insertion into ER membrane"/>
    <property type="evidence" value="ECO:0007669"/>
    <property type="project" value="InterPro"/>
</dbReference>